<dbReference type="Proteomes" id="UP000178042">
    <property type="component" value="Unassembled WGS sequence"/>
</dbReference>
<keyword evidence="1" id="KW-0472">Membrane</keyword>
<dbReference type="AlphaFoldDB" id="A0A1F6DB46"/>
<dbReference type="EMBL" id="MFLD01000039">
    <property type="protein sequence ID" value="OGG58668.1"/>
    <property type="molecule type" value="Genomic_DNA"/>
</dbReference>
<feature type="transmembrane region" description="Helical" evidence="1">
    <location>
        <begin position="35"/>
        <end position="56"/>
    </location>
</feature>
<evidence type="ECO:0000313" key="2">
    <source>
        <dbReference type="EMBL" id="OGG58668.1"/>
    </source>
</evidence>
<feature type="transmembrane region" description="Helical" evidence="1">
    <location>
        <begin position="7"/>
        <end position="29"/>
    </location>
</feature>
<proteinExistence type="predicted"/>
<accession>A0A1F6DB46</accession>
<reference evidence="2 3" key="1">
    <citation type="journal article" date="2016" name="Nat. Commun.">
        <title>Thousands of microbial genomes shed light on interconnected biogeochemical processes in an aquifer system.</title>
        <authorList>
            <person name="Anantharaman K."/>
            <person name="Brown C.T."/>
            <person name="Hug L.A."/>
            <person name="Sharon I."/>
            <person name="Castelle C.J."/>
            <person name="Probst A.J."/>
            <person name="Thomas B.C."/>
            <person name="Singh A."/>
            <person name="Wilkins M.J."/>
            <person name="Karaoz U."/>
            <person name="Brodie E.L."/>
            <person name="Williams K.H."/>
            <person name="Hubbard S.S."/>
            <person name="Banfield J.F."/>
        </authorList>
    </citation>
    <scope>NUCLEOTIDE SEQUENCE [LARGE SCALE GENOMIC DNA]</scope>
</reference>
<gene>
    <name evidence="2" type="ORF">A3C86_02905</name>
</gene>
<keyword evidence="1" id="KW-0812">Transmembrane</keyword>
<organism evidence="2 3">
    <name type="scientific">Candidatus Kaiserbacteria bacterium RIFCSPHIGHO2_02_FULL_49_16</name>
    <dbReference type="NCBI Taxonomy" id="1798490"/>
    <lineage>
        <taxon>Bacteria</taxon>
        <taxon>Candidatus Kaiseribacteriota</taxon>
    </lineage>
</organism>
<sequence length="59" mass="6932">MWDTILFINSILWAIASIYFVYSVGAAILKWDVRIFLYGFGWFLFFLITEIILGGLKKH</sequence>
<name>A0A1F6DB46_9BACT</name>
<protein>
    <submittedName>
        <fullName evidence="2">Uncharacterized protein</fullName>
    </submittedName>
</protein>
<evidence type="ECO:0000256" key="1">
    <source>
        <dbReference type="SAM" id="Phobius"/>
    </source>
</evidence>
<keyword evidence="1" id="KW-1133">Transmembrane helix</keyword>
<comment type="caution">
    <text evidence="2">The sequence shown here is derived from an EMBL/GenBank/DDBJ whole genome shotgun (WGS) entry which is preliminary data.</text>
</comment>
<evidence type="ECO:0000313" key="3">
    <source>
        <dbReference type="Proteomes" id="UP000178042"/>
    </source>
</evidence>